<keyword evidence="3 7" id="KW-1133">Transmembrane helix</keyword>
<evidence type="ECO:0000256" key="4">
    <source>
        <dbReference type="ARBA" id="ARBA00023136"/>
    </source>
</evidence>
<evidence type="ECO:0000313" key="9">
    <source>
        <dbReference type="Proteomes" id="UP001600888"/>
    </source>
</evidence>
<dbReference type="PANTHER" id="PTHR24118">
    <property type="entry name" value="POTE ANKYRIN DOMAIN"/>
    <property type="match status" value="1"/>
</dbReference>
<keyword evidence="4 7" id="KW-0472">Membrane</keyword>
<feature type="repeat" description="ANK" evidence="5">
    <location>
        <begin position="267"/>
        <end position="299"/>
    </location>
</feature>
<feature type="compositionally biased region" description="Basic and acidic residues" evidence="6">
    <location>
        <begin position="33"/>
        <end position="42"/>
    </location>
</feature>
<feature type="transmembrane region" description="Helical" evidence="7">
    <location>
        <begin position="926"/>
        <end position="949"/>
    </location>
</feature>
<proteinExistence type="predicted"/>
<evidence type="ECO:0000313" key="8">
    <source>
        <dbReference type="EMBL" id="KAL2273039.1"/>
    </source>
</evidence>
<keyword evidence="9" id="KW-1185">Reference proteome</keyword>
<gene>
    <name evidence="8" type="ORF">FJTKL_05610</name>
</gene>
<feature type="repeat" description="ANK" evidence="5">
    <location>
        <begin position="300"/>
        <end position="322"/>
    </location>
</feature>
<dbReference type="PROSITE" id="PS50088">
    <property type="entry name" value="ANK_REPEAT"/>
    <property type="match status" value="6"/>
</dbReference>
<feature type="region of interest" description="Disordered" evidence="6">
    <location>
        <begin position="1"/>
        <end position="20"/>
    </location>
</feature>
<reference evidence="8 9" key="1">
    <citation type="submission" date="2024-03" db="EMBL/GenBank/DDBJ databases">
        <title>A high-quality draft genome sequence of Diaporthe vaccinii, a causative agent of upright dieback and viscid rot disease in cranberry plants.</title>
        <authorList>
            <person name="Sarrasin M."/>
            <person name="Lang B.F."/>
            <person name="Burger G."/>
        </authorList>
    </citation>
    <scope>NUCLEOTIDE SEQUENCE [LARGE SCALE GENOMIC DNA]</scope>
    <source>
        <strain evidence="8 9">IS7</strain>
    </source>
</reference>
<dbReference type="SUPFAM" id="SSF144083">
    <property type="entry name" value="Magnesium transport protein CorA, transmembrane region"/>
    <property type="match status" value="1"/>
</dbReference>
<dbReference type="InterPro" id="IPR036770">
    <property type="entry name" value="Ankyrin_rpt-contain_sf"/>
</dbReference>
<evidence type="ECO:0000256" key="6">
    <source>
        <dbReference type="SAM" id="MobiDB-lite"/>
    </source>
</evidence>
<protein>
    <recommendedName>
        <fullName evidence="10">Ankyrin repeat protein</fullName>
    </recommendedName>
</protein>
<dbReference type="Gene3D" id="1.25.40.20">
    <property type="entry name" value="Ankyrin repeat-containing domain"/>
    <property type="match status" value="3"/>
</dbReference>
<feature type="repeat" description="ANK" evidence="5">
    <location>
        <begin position="122"/>
        <end position="154"/>
    </location>
</feature>
<dbReference type="Proteomes" id="UP001600888">
    <property type="component" value="Unassembled WGS sequence"/>
</dbReference>
<dbReference type="PANTHER" id="PTHR24118:SF99">
    <property type="entry name" value="POTE ANKYRIN DOMAIN FAMILY MEMBER 3C-RELATED"/>
    <property type="match status" value="1"/>
</dbReference>
<name>A0ABR4DRK6_9PEZI</name>
<dbReference type="InterPro" id="IPR002110">
    <property type="entry name" value="Ankyrin_rpt"/>
</dbReference>
<dbReference type="EMBL" id="JBAWTH010000202">
    <property type="protein sequence ID" value="KAL2273039.1"/>
    <property type="molecule type" value="Genomic_DNA"/>
</dbReference>
<evidence type="ECO:0000256" key="3">
    <source>
        <dbReference type="ARBA" id="ARBA00022989"/>
    </source>
</evidence>
<feature type="repeat" description="ANK" evidence="5">
    <location>
        <begin position="56"/>
        <end position="88"/>
    </location>
</feature>
<evidence type="ECO:0000256" key="5">
    <source>
        <dbReference type="PROSITE-ProRule" id="PRU00023"/>
    </source>
</evidence>
<dbReference type="SUPFAM" id="SSF48403">
    <property type="entry name" value="Ankyrin repeat"/>
    <property type="match status" value="1"/>
</dbReference>
<feature type="transmembrane region" description="Helical" evidence="7">
    <location>
        <begin position="884"/>
        <end position="906"/>
    </location>
</feature>
<sequence>MVTNKSSQVSSASTVSTQTSQIHRDLLAASAKGNEEKVRSVLKEGSPWSTSKDQAALRKALQKASARDNLNIIDLLLRKGAEVDAQTEDEFPALFRAAQMGQTAVLVELLSQRPDLEARDRSGQTPLFVASVKGYANIVELLLARGAVVDALDKDARTPLLALAADKSSASAWNTGASEVVRLLVSHGSNVNFKDKIGRTPLLWAATNGHYDLVRTLLETGADVFAANNRGRTALHLAVDSTDTTHIEEIMTIMLQYQADARAISDGGWTPLHNAAQKGLTCVVERLLEAGASINARLSNGMTALHWAAFNGFEDVVNVLISEEKADLGIKDGFGRAPWLCAAEQGHYELIELLSPVRNSHRLPRVVQDACKAFTATVVEFKEFGEKQRKFKHSVYDVLYGWNQKNDRPKVPVWTSTAGAQNDFKWIHLPTNNIAWIETLLIKWFIESGCRDLEGYKALTKCFEQEHRGPLPHANFMRPYCQRISSLHPSEEPGLDPDLLDIRPSPVRRSESNLSQMTITQRVPGGDGKIVLFMPYLHYETDEGRQKMTDAMKLVGAADETSSISSSPNLLLLQAYLHGKTKIHPRRTLDQFFYHGLDTSARDRDQVVYRYCESQGRQRKIFMVDQLWLFVLSKDLVVTCFPGRWDHQTRDPLNVLDGIMEEMNAKTRPAVRSAYDLAILISSRCSGMFSRHRSDDQNYQFLDMFESSVGRVTEELTQLFHNFEEASTQSSQWLRPKRRHKLLKRSKDSQESFDPLLDIRSETSLLTEVRDIRDELNILTMVINSQLFTLGDFRSCLIDELSNDRYGPSKKVSSFVMDIRKRMLDQERRLKVHKRDIDSMDEQSERLYKSLRDLLDLKQKHSNALEARFSSEQALAAAKEGQTIMVFTIVTIIFMPMSFIASYFGIGMDSFGDSLPDSYVNTWTFGGGMAISAVFVLMAFTVVDITKAVEAFYSFTKRRFNTNVSQPQEAVETQPLYRTITPAKGGSNQTVVYSGEMDEGGSPGKMYREYSKASGASVMTRTLSHISSWQGTPKEDVEKQAARGRGAYLYP</sequence>
<feature type="repeat" description="ANK" evidence="5">
    <location>
        <begin position="197"/>
        <end position="229"/>
    </location>
</feature>
<dbReference type="Pfam" id="PF01544">
    <property type="entry name" value="CorA"/>
    <property type="match status" value="1"/>
</dbReference>
<dbReference type="PRINTS" id="PR01415">
    <property type="entry name" value="ANKYRIN"/>
</dbReference>
<comment type="subcellular location">
    <subcellularLocation>
        <location evidence="1">Membrane</location>
        <topology evidence="1">Multi-pass membrane protein</topology>
    </subcellularLocation>
</comment>
<dbReference type="InterPro" id="IPR002523">
    <property type="entry name" value="MgTranspt_CorA/ZnTranspt_ZntB"/>
</dbReference>
<evidence type="ECO:0000256" key="7">
    <source>
        <dbReference type="SAM" id="Phobius"/>
    </source>
</evidence>
<organism evidence="8 9">
    <name type="scientific">Diaporthe vaccinii</name>
    <dbReference type="NCBI Taxonomy" id="105482"/>
    <lineage>
        <taxon>Eukaryota</taxon>
        <taxon>Fungi</taxon>
        <taxon>Dikarya</taxon>
        <taxon>Ascomycota</taxon>
        <taxon>Pezizomycotina</taxon>
        <taxon>Sordariomycetes</taxon>
        <taxon>Sordariomycetidae</taxon>
        <taxon>Diaporthales</taxon>
        <taxon>Diaporthaceae</taxon>
        <taxon>Diaporthe</taxon>
        <taxon>Diaporthe eres species complex</taxon>
    </lineage>
</organism>
<dbReference type="SMART" id="SM00248">
    <property type="entry name" value="ANK"/>
    <property type="match status" value="9"/>
</dbReference>
<dbReference type="Pfam" id="PF12796">
    <property type="entry name" value="Ank_2"/>
    <property type="match status" value="2"/>
</dbReference>
<dbReference type="InterPro" id="IPR045863">
    <property type="entry name" value="CorA_TM1_TM2"/>
</dbReference>
<evidence type="ECO:0000256" key="2">
    <source>
        <dbReference type="ARBA" id="ARBA00022692"/>
    </source>
</evidence>
<evidence type="ECO:0000256" key="1">
    <source>
        <dbReference type="ARBA" id="ARBA00004141"/>
    </source>
</evidence>
<dbReference type="Pfam" id="PF13637">
    <property type="entry name" value="Ank_4"/>
    <property type="match status" value="1"/>
</dbReference>
<keyword evidence="2 7" id="KW-0812">Transmembrane</keyword>
<feature type="repeat" description="ANK" evidence="5">
    <location>
        <begin position="230"/>
        <end position="266"/>
    </location>
</feature>
<dbReference type="PROSITE" id="PS50297">
    <property type="entry name" value="ANK_REP_REGION"/>
    <property type="match status" value="4"/>
</dbReference>
<evidence type="ECO:0008006" key="10">
    <source>
        <dbReference type="Google" id="ProtNLM"/>
    </source>
</evidence>
<keyword evidence="5" id="KW-0040">ANK repeat</keyword>
<feature type="region of interest" description="Disordered" evidence="6">
    <location>
        <begin position="25"/>
        <end position="48"/>
    </location>
</feature>
<dbReference type="Gene3D" id="1.20.58.340">
    <property type="entry name" value="Magnesium transport protein CorA, transmembrane region"/>
    <property type="match status" value="1"/>
</dbReference>
<comment type="caution">
    <text evidence="8">The sequence shown here is derived from an EMBL/GenBank/DDBJ whole genome shotgun (WGS) entry which is preliminary data.</text>
</comment>
<accession>A0ABR4DRK6</accession>